<sequence length="58" mass="6135">LNYSCDSCLLPPLNPVAPPPTQGSLFAVYRQPRGSSTPHSLARSFGLSSNLGLDVVHV</sequence>
<protein>
    <submittedName>
        <fullName evidence="1">Velvet domain-containing protein</fullName>
    </submittedName>
</protein>
<accession>A0A5K3FWF6</accession>
<dbReference type="AlphaFoldDB" id="A0A5K3FWF6"/>
<evidence type="ECO:0000313" key="1">
    <source>
        <dbReference type="WBParaSite" id="MCU_012044-RA"/>
    </source>
</evidence>
<reference evidence="1" key="1">
    <citation type="submission" date="2019-11" db="UniProtKB">
        <authorList>
            <consortium name="WormBaseParasite"/>
        </authorList>
    </citation>
    <scope>IDENTIFICATION</scope>
</reference>
<organism evidence="1">
    <name type="scientific">Mesocestoides corti</name>
    <name type="common">Flatworm</name>
    <dbReference type="NCBI Taxonomy" id="53468"/>
    <lineage>
        <taxon>Eukaryota</taxon>
        <taxon>Metazoa</taxon>
        <taxon>Spiralia</taxon>
        <taxon>Lophotrochozoa</taxon>
        <taxon>Platyhelminthes</taxon>
        <taxon>Cestoda</taxon>
        <taxon>Eucestoda</taxon>
        <taxon>Cyclophyllidea</taxon>
        <taxon>Mesocestoididae</taxon>
        <taxon>Mesocestoides</taxon>
    </lineage>
</organism>
<dbReference type="WBParaSite" id="MCU_012044-RA">
    <property type="protein sequence ID" value="MCU_012044-RA"/>
    <property type="gene ID" value="MCU_012044"/>
</dbReference>
<name>A0A5K3FWF6_MESCO</name>
<proteinExistence type="predicted"/>